<dbReference type="SUPFAM" id="SSF82185">
    <property type="entry name" value="Histone H3 K4-specific methyltransferase SET7/9 N-terminal domain"/>
    <property type="match status" value="1"/>
</dbReference>
<proteinExistence type="predicted"/>
<evidence type="ECO:0008006" key="3">
    <source>
        <dbReference type="Google" id="ProtNLM"/>
    </source>
</evidence>
<dbReference type="Gene3D" id="2.20.110.10">
    <property type="entry name" value="Histone H3 K4-specific methyltransferase SET7/9 N-terminal domain"/>
    <property type="match status" value="2"/>
</dbReference>
<dbReference type="AlphaFoldDB" id="A0A395UL68"/>
<comment type="caution">
    <text evidence="1">The sequence shown here is derived from an EMBL/GenBank/DDBJ whole genome shotgun (WGS) entry which is preliminary data.</text>
</comment>
<dbReference type="EMBL" id="QRUD01000062">
    <property type="protein sequence ID" value="RGR34558.1"/>
    <property type="molecule type" value="Genomic_DNA"/>
</dbReference>
<sequence length="242" mass="27605">MNKLISVLFCTQMAVSASSQTTIEWENIEVVTDSNHNVVYYQKSDNEPLNGSIRIMKGLDEEIVNLKDGIMDGSYLRLRDGIVREEGNYTDGKRNGLFIEYYKDGITHRKDTPMKDGKIDGTVITYFSNGRKESEKDYRNSLEHGTERRYDMSTGKTLIEGQWINGKKDGTWNEVIDAGGGITGIRLQHYRNGELDGPYSVEMRKDGKPYVTIRGQFSEGRKTGKWSQYDAVLGNTKEWDEK</sequence>
<gene>
    <name evidence="1" type="ORF">DWY53_17995</name>
</gene>
<dbReference type="Proteomes" id="UP000266497">
    <property type="component" value="Unassembled WGS sequence"/>
</dbReference>
<organism evidence="1 2">
    <name type="scientific">Phocaeicola vulgatus</name>
    <name type="common">Bacteroides vulgatus</name>
    <dbReference type="NCBI Taxonomy" id="821"/>
    <lineage>
        <taxon>Bacteria</taxon>
        <taxon>Pseudomonadati</taxon>
        <taxon>Bacteroidota</taxon>
        <taxon>Bacteroidia</taxon>
        <taxon>Bacteroidales</taxon>
        <taxon>Bacteroidaceae</taxon>
        <taxon>Phocaeicola</taxon>
    </lineage>
</organism>
<dbReference type="RefSeq" id="WP_117893621.1">
    <property type="nucleotide sequence ID" value="NZ_DAWEQP010000136.1"/>
</dbReference>
<reference evidence="1 2" key="1">
    <citation type="submission" date="2018-08" db="EMBL/GenBank/DDBJ databases">
        <title>A genome reference for cultivated species of the human gut microbiota.</title>
        <authorList>
            <person name="Zou Y."/>
            <person name="Xue W."/>
            <person name="Luo G."/>
        </authorList>
    </citation>
    <scope>NUCLEOTIDE SEQUENCE [LARGE SCALE GENOMIC DNA]</scope>
    <source>
        <strain evidence="1 2">AF25-30LB</strain>
    </source>
</reference>
<evidence type="ECO:0000313" key="2">
    <source>
        <dbReference type="Proteomes" id="UP000266497"/>
    </source>
</evidence>
<name>A0A395UL68_PHOVU</name>
<protein>
    <recommendedName>
        <fullName evidence="3">Toxin-antitoxin system YwqK family antitoxin</fullName>
    </recommendedName>
</protein>
<evidence type="ECO:0000313" key="1">
    <source>
        <dbReference type="EMBL" id="RGR34558.1"/>
    </source>
</evidence>
<accession>A0A395UL68</accession>